<evidence type="ECO:0000313" key="9">
    <source>
        <dbReference type="Proteomes" id="UP000694892"/>
    </source>
</evidence>
<evidence type="ECO:0000256" key="6">
    <source>
        <dbReference type="SAM" id="MobiDB-lite"/>
    </source>
</evidence>
<sequence>MPRCIVDGCSHGSKGKLMPANIILHAFPKDLEQIKKWLMATGQNFGDLEIFSNTVLAGKKTDSYRLCSVHFTEDCYKPERKKRALKKDAVPSIFNKQSSIAVLEEIGKKMDPVKEACQLDLASTSSLAVPSFKVLKNSDGSMTGIKGKTQKQNVCRDIGTSTDYFILKKNKGTSTNPKLGMKNASTCTAVKMKDQSTMCDLSDFNLSLSAESMTFLQQKGFSSSTPIKSVPGGPLAITPWLETGSSSLSDIGKEMEDIQHPSNVDSSSERDLQDADESYMPPEDTFEDSIFGNDDYDEDEDTELTIEDDMNHVETETINTNDKTFLVFESCLDKLLFSAKCTQQPSCSSPIRRIKKYVQGSFLSVKAVCASGHHLHLWESQPHKGRLHYGNIMMAAAILLSGSNFCKVYSMNKLLHLHQISQATFYRYQYMYLFPVVNHHWVSEKKELIKEFEGKAVALSGDGQCDSPGYSAKYCVYTLMEQTTKKVLNFDIQQVSPSVCSNNLEREALKICLNELIGEKINVKIVCTDRHKSVRKIFRDEYPLIRHQFDVWHFGKSIRSKLTAASKKKNCEEIKEWISATVNHLWWCSRTCDGNVEILKEKWTSLTKHVTNVHQWESGKYYHQCDHEELSELTNRKRKWMTEGSTAYITFTDIILSFTLLKDLDQLSHFCHTGELEVYHSKQLKYRSKRYHYFMDGMFARTQIGALDHNYNVQREQAKVSVSGMGRDPCGSMRHKQEFTKARKDWVVKPIFEPTSNAFLFSMMRDVMLCASGELNVTWISPCAQLPANIALQERPPKKEAVEKHLSRFR</sequence>
<evidence type="ECO:0000256" key="3">
    <source>
        <dbReference type="ARBA" id="ARBA00022833"/>
    </source>
</evidence>
<dbReference type="Proteomes" id="UP000694892">
    <property type="component" value="Chromosome 9_10L"/>
</dbReference>
<dbReference type="PROSITE" id="PS50950">
    <property type="entry name" value="ZF_THAP"/>
    <property type="match status" value="1"/>
</dbReference>
<dbReference type="SMART" id="SM00692">
    <property type="entry name" value="DM3"/>
    <property type="match status" value="1"/>
</dbReference>
<dbReference type="SMART" id="SM00980">
    <property type="entry name" value="THAP"/>
    <property type="match status" value="1"/>
</dbReference>
<evidence type="ECO:0000313" key="8">
    <source>
        <dbReference type="EMBL" id="OCT64720.1"/>
    </source>
</evidence>
<dbReference type="PANTHER" id="PTHR31751">
    <property type="entry name" value="SI:CH211-108C17.2-RELATED-RELATED"/>
    <property type="match status" value="1"/>
</dbReference>
<dbReference type="GO" id="GO:0003677">
    <property type="term" value="F:DNA binding"/>
    <property type="evidence" value="ECO:0007669"/>
    <property type="project" value="UniProtKB-UniRule"/>
</dbReference>
<evidence type="ECO:0000256" key="5">
    <source>
        <dbReference type="PROSITE-ProRule" id="PRU00309"/>
    </source>
</evidence>
<evidence type="ECO:0000256" key="4">
    <source>
        <dbReference type="ARBA" id="ARBA00023125"/>
    </source>
</evidence>
<proteinExistence type="predicted"/>
<gene>
    <name evidence="8" type="ORF">XELAEV_18045817mg</name>
</gene>
<keyword evidence="3" id="KW-0862">Zinc</keyword>
<evidence type="ECO:0000256" key="2">
    <source>
        <dbReference type="ARBA" id="ARBA00022771"/>
    </source>
</evidence>
<dbReference type="SUPFAM" id="SSF57716">
    <property type="entry name" value="Glucocorticoid receptor-like (DNA-binding domain)"/>
    <property type="match status" value="1"/>
</dbReference>
<dbReference type="InterPro" id="IPR006612">
    <property type="entry name" value="THAP_Znf"/>
</dbReference>
<feature type="domain" description="THAP-type" evidence="7">
    <location>
        <begin position="1"/>
        <end position="94"/>
    </location>
</feature>
<feature type="region of interest" description="Disordered" evidence="6">
    <location>
        <begin position="258"/>
        <end position="294"/>
    </location>
</feature>
<dbReference type="EMBL" id="CM004482">
    <property type="protein sequence ID" value="OCT64720.1"/>
    <property type="molecule type" value="Genomic_DNA"/>
</dbReference>
<evidence type="ECO:0000256" key="1">
    <source>
        <dbReference type="ARBA" id="ARBA00022723"/>
    </source>
</evidence>
<accession>A0A974C197</accession>
<dbReference type="PANTHER" id="PTHR31751:SF38">
    <property type="entry name" value="LOC100145493 PROTEIN"/>
    <property type="match status" value="1"/>
</dbReference>
<organism evidence="8 9">
    <name type="scientific">Xenopus laevis</name>
    <name type="common">African clawed frog</name>
    <dbReference type="NCBI Taxonomy" id="8355"/>
    <lineage>
        <taxon>Eukaryota</taxon>
        <taxon>Metazoa</taxon>
        <taxon>Chordata</taxon>
        <taxon>Craniata</taxon>
        <taxon>Vertebrata</taxon>
        <taxon>Euteleostomi</taxon>
        <taxon>Amphibia</taxon>
        <taxon>Batrachia</taxon>
        <taxon>Anura</taxon>
        <taxon>Pipoidea</taxon>
        <taxon>Pipidae</taxon>
        <taxon>Xenopodinae</taxon>
        <taxon>Xenopus</taxon>
        <taxon>Xenopus</taxon>
    </lineage>
</organism>
<dbReference type="OMA" id="CEEIKEW"/>
<protein>
    <recommendedName>
        <fullName evidence="7">THAP-type domain-containing protein</fullName>
    </recommendedName>
</protein>
<dbReference type="AlphaFoldDB" id="A0A974C197"/>
<keyword evidence="1" id="KW-0479">Metal-binding</keyword>
<dbReference type="Pfam" id="PF05485">
    <property type="entry name" value="THAP"/>
    <property type="match status" value="1"/>
</dbReference>
<evidence type="ECO:0000259" key="7">
    <source>
        <dbReference type="PROSITE" id="PS50950"/>
    </source>
</evidence>
<dbReference type="GO" id="GO:0008270">
    <property type="term" value="F:zinc ion binding"/>
    <property type="evidence" value="ECO:0007669"/>
    <property type="project" value="UniProtKB-KW"/>
</dbReference>
<keyword evidence="4 5" id="KW-0238">DNA-binding</keyword>
<reference evidence="9" key="1">
    <citation type="journal article" date="2016" name="Nature">
        <title>Genome evolution in the allotetraploid frog Xenopus laevis.</title>
        <authorList>
            <person name="Session A.M."/>
            <person name="Uno Y."/>
            <person name="Kwon T."/>
            <person name="Chapman J.A."/>
            <person name="Toyoda A."/>
            <person name="Takahashi S."/>
            <person name="Fukui A."/>
            <person name="Hikosaka A."/>
            <person name="Suzuki A."/>
            <person name="Kondo M."/>
            <person name="van Heeringen S.J."/>
            <person name="Quigley I."/>
            <person name="Heinz S."/>
            <person name="Ogino H."/>
            <person name="Ochi H."/>
            <person name="Hellsten U."/>
            <person name="Lyons J.B."/>
            <person name="Simakov O."/>
            <person name="Putnam N."/>
            <person name="Stites J."/>
            <person name="Kuroki Y."/>
            <person name="Tanaka T."/>
            <person name="Michiue T."/>
            <person name="Watanabe M."/>
            <person name="Bogdanovic O."/>
            <person name="Lister R."/>
            <person name="Georgiou G."/>
            <person name="Paranjpe S.S."/>
            <person name="van Kruijsbergen I."/>
            <person name="Shu S."/>
            <person name="Carlson J."/>
            <person name="Kinoshita T."/>
            <person name="Ohta Y."/>
            <person name="Mawaribuchi S."/>
            <person name="Jenkins J."/>
            <person name="Grimwood J."/>
            <person name="Schmutz J."/>
            <person name="Mitros T."/>
            <person name="Mozaffari S.V."/>
            <person name="Suzuki Y."/>
            <person name="Haramoto Y."/>
            <person name="Yamamoto T.S."/>
            <person name="Takagi C."/>
            <person name="Heald R."/>
            <person name="Miller K."/>
            <person name="Haudenschild C."/>
            <person name="Kitzman J."/>
            <person name="Nakayama T."/>
            <person name="Izutsu Y."/>
            <person name="Robert J."/>
            <person name="Fortriede J."/>
            <person name="Burns K."/>
            <person name="Lotay V."/>
            <person name="Karimi K."/>
            <person name="Yasuoka Y."/>
            <person name="Dichmann D.S."/>
            <person name="Flajnik M.F."/>
            <person name="Houston D.W."/>
            <person name="Shendure J."/>
            <person name="DuPasquier L."/>
            <person name="Vize P.D."/>
            <person name="Zorn A.M."/>
            <person name="Ito M."/>
            <person name="Marcotte E.M."/>
            <person name="Wallingford J.B."/>
            <person name="Ito Y."/>
            <person name="Asashima M."/>
            <person name="Ueno N."/>
            <person name="Matsuda Y."/>
            <person name="Veenstra G.J."/>
            <person name="Fujiyama A."/>
            <person name="Harland R.M."/>
            <person name="Taira M."/>
            <person name="Rokhsar D.S."/>
        </authorList>
    </citation>
    <scope>NUCLEOTIDE SEQUENCE [LARGE SCALE GENOMIC DNA]</scope>
    <source>
        <strain evidence="9">J</strain>
    </source>
</reference>
<name>A0A974C197_XENLA</name>
<keyword evidence="2 5" id="KW-0863">Zinc-finger</keyword>